<dbReference type="SMART" id="SM00369">
    <property type="entry name" value="LRR_TYP"/>
    <property type="match status" value="5"/>
</dbReference>
<dbReference type="PROSITE" id="PS50021">
    <property type="entry name" value="CH"/>
    <property type="match status" value="1"/>
</dbReference>
<feature type="compositionally biased region" description="Polar residues" evidence="3">
    <location>
        <begin position="501"/>
        <end position="518"/>
    </location>
</feature>
<feature type="compositionally biased region" description="Basic and acidic residues" evidence="3">
    <location>
        <begin position="338"/>
        <end position="351"/>
    </location>
</feature>
<protein>
    <submittedName>
        <fullName evidence="6">DISP complex protein LRCH3 isoform X1</fullName>
    </submittedName>
</protein>
<dbReference type="GO" id="GO:0005737">
    <property type="term" value="C:cytoplasm"/>
    <property type="evidence" value="ECO:0007669"/>
    <property type="project" value="TreeGrafter"/>
</dbReference>
<dbReference type="Pfam" id="PF00307">
    <property type="entry name" value="CH"/>
    <property type="match status" value="1"/>
</dbReference>
<dbReference type="AlphaFoldDB" id="A0A1S3SXF8"/>
<dbReference type="SMART" id="SM00033">
    <property type="entry name" value="CH"/>
    <property type="match status" value="1"/>
</dbReference>
<proteinExistence type="predicted"/>
<dbReference type="InterPro" id="IPR050216">
    <property type="entry name" value="LRR_domain-containing"/>
</dbReference>
<evidence type="ECO:0000259" key="4">
    <source>
        <dbReference type="PROSITE" id="PS50021"/>
    </source>
</evidence>
<dbReference type="InterPro" id="IPR001611">
    <property type="entry name" value="Leu-rich_rpt"/>
</dbReference>
<feature type="compositionally biased region" description="Basic and acidic residues" evidence="3">
    <location>
        <begin position="419"/>
        <end position="430"/>
    </location>
</feature>
<dbReference type="Proteomes" id="UP001652741">
    <property type="component" value="Chromosome ssa09"/>
</dbReference>
<dbReference type="InterPro" id="IPR003591">
    <property type="entry name" value="Leu-rich_rpt_typical-subtyp"/>
</dbReference>
<evidence type="ECO:0000256" key="3">
    <source>
        <dbReference type="SAM" id="MobiDB-lite"/>
    </source>
</evidence>
<dbReference type="Gene3D" id="3.80.10.10">
    <property type="entry name" value="Ribonuclease Inhibitor"/>
    <property type="match status" value="1"/>
</dbReference>
<dbReference type="GeneID" id="106612433"/>
<evidence type="ECO:0000313" key="5">
    <source>
        <dbReference type="Proteomes" id="UP001652741"/>
    </source>
</evidence>
<evidence type="ECO:0000313" key="6">
    <source>
        <dbReference type="RefSeq" id="XP_014069023.2"/>
    </source>
</evidence>
<dbReference type="SUPFAM" id="SSF52058">
    <property type="entry name" value="L domain-like"/>
    <property type="match status" value="1"/>
</dbReference>
<evidence type="ECO:0000256" key="1">
    <source>
        <dbReference type="ARBA" id="ARBA00022614"/>
    </source>
</evidence>
<gene>
    <name evidence="6" type="primary">LOC106612433</name>
</gene>
<feature type="compositionally biased region" description="Polar residues" evidence="3">
    <location>
        <begin position="537"/>
        <end position="548"/>
    </location>
</feature>
<dbReference type="RefSeq" id="XP_014069023.2">
    <property type="nucleotide sequence ID" value="XM_014213548.2"/>
</dbReference>
<dbReference type="InterPro" id="IPR001715">
    <property type="entry name" value="CH_dom"/>
</dbReference>
<feature type="region of interest" description="Disordered" evidence="3">
    <location>
        <begin position="407"/>
        <end position="459"/>
    </location>
</feature>
<dbReference type="SMART" id="SM00364">
    <property type="entry name" value="LRR_BAC"/>
    <property type="match status" value="5"/>
</dbReference>
<dbReference type="PANTHER" id="PTHR48051:SF44">
    <property type="entry name" value="LEUCINE RICH REPEATS AND CALPONIN HOMOLOGY DOMAIN CONTAINING 3"/>
    <property type="match status" value="1"/>
</dbReference>
<dbReference type="PROSITE" id="PS51450">
    <property type="entry name" value="LRR"/>
    <property type="match status" value="1"/>
</dbReference>
<sequence>MAASVLLSAENTGLTFAVGNSGTVGAPGNGVGVPVPVPWNRSLDRALEEASATGCLNLSGRKLKEFPRSAANHDLTDTTRADLSRNRLPELPLEVCMFVSLEHLQLYQNCLRSLPESLLNLQALTYLNISRNQLSTLPSPVCSLPLKVLIACNNKLVSLPEELGQLRQLTELDVSCNEIQTLPPQVGRLDSLRDLNIRRNHLARLPPELAALPLVRLDFSCNKVTSIPVCYRNLRHLQSIVLDNNPLQNPPAQICIKGMIHIFKYLNNEASKTTPELPDYDRRPLAFGSCVEELYPGRPYGALDSGFNSVDSGDKRWSGNEPTDELSDLPLRVAEITKEQRQRREREEHRTTGSHSVTNGTLEAELEQIDFIDSCTGEEEEEEEEGRREVAETISLSSQFMAYIEHRVTREGSPVKSNSSRDLRTDDPRRHNSLQNRTAHDPASSASNQRGSVARVGPCGGVERVRRMAQLAALRYEEERQKSRSVQRDTVMTYVKHKAYQSPTKLSPTENENTYPSRRSTHTDDSALFMQGEDRSSSLSPTALQSPSYPGPVAPPFCQGPAQRPDSFLFRLIQKEEQRRGDGAAPRPEPEEVTPTQPQGPMGEEAALVEQLRKNIESRLKVSLPSDLGAALTDGVVLCHLANHVRPRSVPSIHVPSPAVPKLTMAKCRRNVENFLEACRRIGVPQERLCTVEEVLDGRGGCVYGTLGVLLSMAPPPPPNAFSPRPSWQASPSSICPSCLCCVPCTATWCPTSELSVWTTQPLPHLINWLSTTRTHTCTLTHHSHSYALLISYCADSHHHSGIHSDAAELDKGKTQE</sequence>
<organism evidence="5 6">
    <name type="scientific">Salmo salar</name>
    <name type="common">Atlantic salmon</name>
    <dbReference type="NCBI Taxonomy" id="8030"/>
    <lineage>
        <taxon>Eukaryota</taxon>
        <taxon>Metazoa</taxon>
        <taxon>Chordata</taxon>
        <taxon>Craniata</taxon>
        <taxon>Vertebrata</taxon>
        <taxon>Euteleostomi</taxon>
        <taxon>Actinopterygii</taxon>
        <taxon>Neopterygii</taxon>
        <taxon>Teleostei</taxon>
        <taxon>Protacanthopterygii</taxon>
        <taxon>Salmoniformes</taxon>
        <taxon>Salmonidae</taxon>
        <taxon>Salmoninae</taxon>
        <taxon>Salmo</taxon>
    </lineage>
</organism>
<feature type="region of interest" description="Disordered" evidence="3">
    <location>
        <begin position="338"/>
        <end position="367"/>
    </location>
</feature>
<dbReference type="InterPro" id="IPR036872">
    <property type="entry name" value="CH_dom_sf"/>
</dbReference>
<dbReference type="InterPro" id="IPR032675">
    <property type="entry name" value="LRR_dom_sf"/>
</dbReference>
<dbReference type="Gene3D" id="1.10.418.10">
    <property type="entry name" value="Calponin-like domain"/>
    <property type="match status" value="1"/>
</dbReference>
<keyword evidence="5" id="KW-1185">Reference proteome</keyword>
<dbReference type="Pfam" id="PF13855">
    <property type="entry name" value="LRR_8"/>
    <property type="match status" value="1"/>
</dbReference>
<reference evidence="6" key="1">
    <citation type="submission" date="2025-08" db="UniProtKB">
        <authorList>
            <consortium name="RefSeq"/>
        </authorList>
    </citation>
    <scope>IDENTIFICATION</scope>
</reference>
<dbReference type="PANTHER" id="PTHR48051">
    <property type="match status" value="1"/>
</dbReference>
<accession>A0A1S3SXF8</accession>
<evidence type="ECO:0000256" key="2">
    <source>
        <dbReference type="ARBA" id="ARBA00022737"/>
    </source>
</evidence>
<dbReference type="Pfam" id="PF00560">
    <property type="entry name" value="LRR_1"/>
    <property type="match status" value="1"/>
</dbReference>
<name>A0A1S3SXF8_SALSA</name>
<keyword evidence="1" id="KW-0433">Leucine-rich repeat</keyword>
<dbReference type="SUPFAM" id="SSF47576">
    <property type="entry name" value="Calponin-homology domain, CH-domain"/>
    <property type="match status" value="1"/>
</dbReference>
<feature type="domain" description="Calponin-homology (CH)" evidence="4">
    <location>
        <begin position="602"/>
        <end position="715"/>
    </location>
</feature>
<keyword evidence="2" id="KW-0677">Repeat</keyword>
<feature type="region of interest" description="Disordered" evidence="3">
    <location>
        <begin position="498"/>
        <end position="561"/>
    </location>
</feature>
<feature type="region of interest" description="Disordered" evidence="3">
    <location>
        <begin position="578"/>
        <end position="602"/>
    </location>
</feature>
<dbReference type="Bgee" id="ENSSSAG00000018627">
    <property type="expression patterns" value="Expressed in head kidney and 24 other cell types or tissues"/>
</dbReference>